<dbReference type="Gene3D" id="3.40.630.30">
    <property type="match status" value="1"/>
</dbReference>
<dbReference type="EMBL" id="DUJR01000012">
    <property type="protein sequence ID" value="HII59467.1"/>
    <property type="molecule type" value="Genomic_DNA"/>
</dbReference>
<proteinExistence type="predicted"/>
<evidence type="ECO:0000313" key="3">
    <source>
        <dbReference type="Proteomes" id="UP000645676"/>
    </source>
</evidence>
<dbReference type="SUPFAM" id="SSF55729">
    <property type="entry name" value="Acyl-CoA N-acyltransferases (Nat)"/>
    <property type="match status" value="1"/>
</dbReference>
<comment type="caution">
    <text evidence="2">The sequence shown here is derived from an EMBL/GenBank/DDBJ whole genome shotgun (WGS) entry which is preliminary data.</text>
</comment>
<dbReference type="PROSITE" id="PS51186">
    <property type="entry name" value="GNAT"/>
    <property type="match status" value="1"/>
</dbReference>
<dbReference type="GO" id="GO:0016787">
    <property type="term" value="F:hydrolase activity"/>
    <property type="evidence" value="ECO:0007669"/>
    <property type="project" value="UniProtKB-KW"/>
</dbReference>
<sequence length="484" mass="56694">MKIAIITDGSVEMGMGHVYRTLSLANELRKFNVNEIIFFTKSDEDVIKKIEENGFKVIKCSDNNDILKNIKNIKPDVVIIDDLGIEEDFAKNIRELCKKLIFFDNPNPSSNKYADIVVNAIVGSELKNRKYFDEENKTLYFYGPKYLILRNEFYKVKKEMLSRSKNKETKNILIAFGGSDPSNLTCKVLEELLSKDRDFNINVVLGPKFQYEDELNNLLKRYSKSDKIKIYKNIDNMAELMKDNDLIITSPGMTMFEALFLGIPVVVLYQNELQRECYDDYLKKISKTHLNPLKEGYFIDAEHTDLHIGKGKFEIIEAITNIYNCKKIGEDSKIIIRQITDNDLELLMAWRSNPLIYKFFYIQKEPLKWEEHYSWWMSRENRVDWIILLRENNTIRKVGSVNVSQLNTDNPEIGILIGEFFLWGKHIGRHSVSLVLKWLKNIGYKKAHARILENNIRSIKLFESLGFKKTKKGRENEWIYEVNL</sequence>
<dbReference type="SUPFAM" id="SSF53756">
    <property type="entry name" value="UDP-Glycosyltransferase/glycogen phosphorylase"/>
    <property type="match status" value="1"/>
</dbReference>
<dbReference type="InterPro" id="IPR020023">
    <property type="entry name" value="PseG"/>
</dbReference>
<dbReference type="SMR" id="A0A832WHV4"/>
<dbReference type="GeneID" id="1451959"/>
<organism evidence="2 3">
    <name type="scientific">Methanocaldococcus jannaschii</name>
    <dbReference type="NCBI Taxonomy" id="2190"/>
    <lineage>
        <taxon>Archaea</taxon>
        <taxon>Methanobacteriati</taxon>
        <taxon>Methanobacteriota</taxon>
        <taxon>Methanomada group</taxon>
        <taxon>Methanococci</taxon>
        <taxon>Methanococcales</taxon>
        <taxon>Methanocaldococcaceae</taxon>
        <taxon>Methanocaldococcus</taxon>
    </lineage>
</organism>
<dbReference type="CDD" id="cd03785">
    <property type="entry name" value="GT28_MurG"/>
    <property type="match status" value="1"/>
</dbReference>
<accession>A0A832WHV4</accession>
<dbReference type="EC" id="3.6.1.57" evidence="2"/>
<dbReference type="AlphaFoldDB" id="A0A832WHV4"/>
<dbReference type="Pfam" id="PF13302">
    <property type="entry name" value="Acetyltransf_3"/>
    <property type="match status" value="1"/>
</dbReference>
<protein>
    <submittedName>
        <fullName evidence="2">UDP-2,4-diacetamido-2,4, 6-trideoxy-beta-L-altropyranose hydrolase</fullName>
        <ecNumber evidence="2">3.6.1.57</ecNumber>
    </submittedName>
</protein>
<dbReference type="InterPro" id="IPR007235">
    <property type="entry name" value="Glyco_trans_28_C"/>
</dbReference>
<dbReference type="Gene3D" id="3.40.50.11190">
    <property type="match status" value="1"/>
</dbReference>
<dbReference type="PANTHER" id="PTHR43415:SF3">
    <property type="entry name" value="GNAT-FAMILY ACETYLTRANSFERASE"/>
    <property type="match status" value="1"/>
</dbReference>
<dbReference type="NCBIfam" id="TIGR03590">
    <property type="entry name" value="PseG"/>
    <property type="match status" value="1"/>
</dbReference>
<gene>
    <name evidence="2" type="primary">pseG</name>
    <name evidence="2" type="ORF">HA335_02620</name>
</gene>
<evidence type="ECO:0000313" key="2">
    <source>
        <dbReference type="EMBL" id="HII59467.1"/>
    </source>
</evidence>
<evidence type="ECO:0000259" key="1">
    <source>
        <dbReference type="PROSITE" id="PS51186"/>
    </source>
</evidence>
<dbReference type="InterPro" id="IPR016181">
    <property type="entry name" value="Acyl_CoA_acyltransferase"/>
</dbReference>
<dbReference type="GO" id="GO:0016747">
    <property type="term" value="F:acyltransferase activity, transferring groups other than amino-acyl groups"/>
    <property type="evidence" value="ECO:0007669"/>
    <property type="project" value="InterPro"/>
</dbReference>
<dbReference type="RefSeq" id="WP_010870575.1">
    <property type="nucleotide sequence ID" value="NC_000909.1"/>
</dbReference>
<dbReference type="Gene3D" id="3.40.50.2000">
    <property type="entry name" value="Glycogen Phosphorylase B"/>
    <property type="match status" value="1"/>
</dbReference>
<name>A0A832WHV4_9EURY</name>
<dbReference type="InterPro" id="IPR000182">
    <property type="entry name" value="GNAT_dom"/>
</dbReference>
<dbReference type="PANTHER" id="PTHR43415">
    <property type="entry name" value="SPERMIDINE N(1)-ACETYLTRANSFERASE"/>
    <property type="match status" value="1"/>
</dbReference>
<feature type="domain" description="N-acetyltransferase" evidence="1">
    <location>
        <begin position="334"/>
        <end position="484"/>
    </location>
</feature>
<dbReference type="GO" id="GO:0016758">
    <property type="term" value="F:hexosyltransferase activity"/>
    <property type="evidence" value="ECO:0007669"/>
    <property type="project" value="InterPro"/>
</dbReference>
<dbReference type="Pfam" id="PF04101">
    <property type="entry name" value="Glyco_tran_28_C"/>
    <property type="match status" value="1"/>
</dbReference>
<reference evidence="2" key="1">
    <citation type="journal article" date="2020" name="bioRxiv">
        <title>A rank-normalized archaeal taxonomy based on genome phylogeny resolves widespread incomplete and uneven classifications.</title>
        <authorList>
            <person name="Rinke C."/>
            <person name="Chuvochina M."/>
            <person name="Mussig A.J."/>
            <person name="Chaumeil P.-A."/>
            <person name="Waite D.W."/>
            <person name="Whitman W.B."/>
            <person name="Parks D.H."/>
            <person name="Hugenholtz P."/>
        </authorList>
    </citation>
    <scope>NUCLEOTIDE SEQUENCE</scope>
    <source>
        <strain evidence="2">UBA8849</strain>
    </source>
</reference>
<keyword evidence="2" id="KW-0378">Hydrolase</keyword>
<dbReference type="Proteomes" id="UP000645676">
    <property type="component" value="Unassembled WGS sequence"/>
</dbReference>